<dbReference type="PROSITE" id="PS50111">
    <property type="entry name" value="CHEMOTAXIS_TRANSDUC_2"/>
    <property type="match status" value="1"/>
</dbReference>
<keyword evidence="4" id="KW-0812">Transmembrane</keyword>
<dbReference type="GO" id="GO:0016020">
    <property type="term" value="C:membrane"/>
    <property type="evidence" value="ECO:0007669"/>
    <property type="project" value="InterPro"/>
</dbReference>
<dbReference type="Proteomes" id="UP000233597">
    <property type="component" value="Unassembled WGS sequence"/>
</dbReference>
<dbReference type="GO" id="GO:0004888">
    <property type="term" value="F:transmembrane signaling receptor activity"/>
    <property type="evidence" value="ECO:0007669"/>
    <property type="project" value="InterPro"/>
</dbReference>
<dbReference type="InterPro" id="IPR004089">
    <property type="entry name" value="MCPsignal_dom"/>
</dbReference>
<reference evidence="6 7" key="1">
    <citation type="submission" date="2017-09" db="EMBL/GenBank/DDBJ databases">
        <title>Biodiversity and function of Thalassospira species in the particle-attached aromatic-hydrocarbon-degrading consortia from the surface seawater of the South China Sea.</title>
        <authorList>
            <person name="Dong C."/>
            <person name="Liu R."/>
            <person name="Shao Z."/>
        </authorList>
    </citation>
    <scope>NUCLEOTIDE SEQUENCE [LARGE SCALE GENOMIC DNA]</scope>
    <source>
        <strain evidence="6 7">CSC1P2</strain>
    </source>
</reference>
<proteinExistence type="inferred from homology"/>
<evidence type="ECO:0000313" key="7">
    <source>
        <dbReference type="Proteomes" id="UP000233597"/>
    </source>
</evidence>
<accession>A0A2N3L065</accession>
<feature type="domain" description="Methyl-accepting transducer" evidence="5">
    <location>
        <begin position="168"/>
        <end position="418"/>
    </location>
</feature>
<dbReference type="GO" id="GO:0007165">
    <property type="term" value="P:signal transduction"/>
    <property type="evidence" value="ECO:0007669"/>
    <property type="project" value="UniProtKB-KW"/>
</dbReference>
<dbReference type="SUPFAM" id="SSF58104">
    <property type="entry name" value="Methyl-accepting chemotaxis protein (MCP) signaling domain"/>
    <property type="match status" value="1"/>
</dbReference>
<evidence type="ECO:0000313" key="6">
    <source>
        <dbReference type="EMBL" id="PKR56137.1"/>
    </source>
</evidence>
<dbReference type="Pfam" id="PF00015">
    <property type="entry name" value="MCPsignal"/>
    <property type="match status" value="1"/>
</dbReference>
<dbReference type="SMART" id="SM00283">
    <property type="entry name" value="MA"/>
    <property type="match status" value="1"/>
</dbReference>
<dbReference type="PANTHER" id="PTHR32089:SF112">
    <property type="entry name" value="LYSOZYME-LIKE PROTEIN-RELATED"/>
    <property type="match status" value="1"/>
</dbReference>
<comment type="similarity">
    <text evidence="2">Belongs to the methyl-accepting chemotaxis (MCP) protein family.</text>
</comment>
<dbReference type="InterPro" id="IPR004090">
    <property type="entry name" value="Chemotax_Me-accpt_rcpt"/>
</dbReference>
<evidence type="ECO:0000256" key="1">
    <source>
        <dbReference type="ARBA" id="ARBA00023224"/>
    </source>
</evidence>
<dbReference type="PANTHER" id="PTHR32089">
    <property type="entry name" value="METHYL-ACCEPTING CHEMOTAXIS PROTEIN MCPB"/>
    <property type="match status" value="1"/>
</dbReference>
<sequence>MTSSFSLCKICIALALGAIVQLALLATLLVAGGQGAVTWLEVGAAGFGAVTFAVGYFMVSRHERLLRRALETINAAASGKMDVRINHRASTGHLRPLMTAINNLLDLTEAFTKEAAGAMTHAAAGAYYRKILPKGLQGDLIEYAAKVNQALNAMDDKTRTFTYSAGAIGDNIQCVVTSVSVAAGQLSQNSGALSRRVDDIAAQAREVDAVATQSAASLDGIAQATEDFITSIRDIGTQMTGAVSLAGHAVGNANEARHHVSDLDTMAGRIANVIELITDIAEQTNLLALNATIEAARAGEAGKGFSVVATEVKNLARQTARAAEDVAREIADMQNVTRAVVQSVHGINASIAEIDENARHVSDTLNQQYQMIADIGQRVEGAVGQMRRIADIVADVASGTQHAGGEVLQINDAAEDLQRQSGVLDGDVRQFIGKIMNAA</sequence>
<dbReference type="OrthoDB" id="5179380at2"/>
<gene>
    <name evidence="6" type="ORF">COO20_02760</name>
</gene>
<dbReference type="Gene3D" id="1.10.287.950">
    <property type="entry name" value="Methyl-accepting chemotaxis protein"/>
    <property type="match status" value="1"/>
</dbReference>
<evidence type="ECO:0000259" key="5">
    <source>
        <dbReference type="PROSITE" id="PS50111"/>
    </source>
</evidence>
<dbReference type="EMBL" id="NWTK01000001">
    <property type="protein sequence ID" value="PKR56137.1"/>
    <property type="molecule type" value="Genomic_DNA"/>
</dbReference>
<keyword evidence="4" id="KW-0472">Membrane</keyword>
<keyword evidence="1 3" id="KW-0807">Transducer</keyword>
<dbReference type="PRINTS" id="PR00260">
    <property type="entry name" value="CHEMTRNSDUCR"/>
</dbReference>
<evidence type="ECO:0000256" key="4">
    <source>
        <dbReference type="SAM" id="Phobius"/>
    </source>
</evidence>
<feature type="transmembrane region" description="Helical" evidence="4">
    <location>
        <begin position="42"/>
        <end position="59"/>
    </location>
</feature>
<dbReference type="RefSeq" id="WP_101264124.1">
    <property type="nucleotide sequence ID" value="NZ_NWTK01000001.1"/>
</dbReference>
<protein>
    <submittedName>
        <fullName evidence="6">Chemotaxis protein</fullName>
    </submittedName>
</protein>
<dbReference type="GO" id="GO:0006935">
    <property type="term" value="P:chemotaxis"/>
    <property type="evidence" value="ECO:0007669"/>
    <property type="project" value="InterPro"/>
</dbReference>
<keyword evidence="4" id="KW-1133">Transmembrane helix</keyword>
<comment type="caution">
    <text evidence="6">The sequence shown here is derived from an EMBL/GenBank/DDBJ whole genome shotgun (WGS) entry which is preliminary data.</text>
</comment>
<name>A0A2N3L065_9PROT</name>
<dbReference type="AlphaFoldDB" id="A0A2N3L065"/>
<evidence type="ECO:0000256" key="3">
    <source>
        <dbReference type="PROSITE-ProRule" id="PRU00284"/>
    </source>
</evidence>
<evidence type="ECO:0000256" key="2">
    <source>
        <dbReference type="ARBA" id="ARBA00029447"/>
    </source>
</evidence>
<organism evidence="6 7">
    <name type="scientific">Thalassospira marina</name>
    <dbReference type="NCBI Taxonomy" id="2048283"/>
    <lineage>
        <taxon>Bacteria</taxon>
        <taxon>Pseudomonadati</taxon>
        <taxon>Pseudomonadota</taxon>
        <taxon>Alphaproteobacteria</taxon>
        <taxon>Rhodospirillales</taxon>
        <taxon>Thalassospiraceae</taxon>
        <taxon>Thalassospira</taxon>
    </lineage>
</organism>